<name>A0A068DRU7_9FLAO</name>
<dbReference type="HOGENOM" id="CLU_176840_2_1_10"/>
<proteinExistence type="predicted"/>
<sequence length="49" mass="5429">MILVSVSLGLIFLVLFIISVIKGQFSEDESPAIRLLMDDFASEDGKEIE</sequence>
<keyword evidence="2" id="KW-1185">Reference proteome</keyword>
<dbReference type="Pfam" id="PF03597">
    <property type="entry name" value="FixS"/>
    <property type="match status" value="1"/>
</dbReference>
<dbReference type="NCBIfam" id="TIGR00847">
    <property type="entry name" value="ccoS"/>
    <property type="match status" value="1"/>
</dbReference>
<dbReference type="AlphaFoldDB" id="A0A068DRU7"/>
<organism evidence="1 2">
    <name type="scientific">Candidatus Walczuchella monophlebidarum</name>
    <dbReference type="NCBI Taxonomy" id="1415657"/>
    <lineage>
        <taxon>Bacteria</taxon>
        <taxon>Pseudomonadati</taxon>
        <taxon>Bacteroidota</taxon>
        <taxon>Flavobacteriia</taxon>
        <taxon>Flavobacteriales</taxon>
        <taxon>Candidatus Walczuchella</taxon>
    </lineage>
</organism>
<dbReference type="KEGG" id="elv:FNIIJ_015"/>
<dbReference type="Proteomes" id="UP000027148">
    <property type="component" value="Chromosome"/>
</dbReference>
<evidence type="ECO:0000313" key="2">
    <source>
        <dbReference type="Proteomes" id="UP000027148"/>
    </source>
</evidence>
<reference evidence="1 2" key="1">
    <citation type="journal article" date="2014" name="Genome Biol. Evol.">
        <title>Genome sequence of "Candidatus Walczuchella monophlebidarum" the flavobacterial endosymbiont of Llaveia axin axin (Hemiptera: Coccoidea: Monophlebidae).</title>
        <authorList>
            <person name="Rosas-Perez T."/>
            <person name="Rosenblueth M."/>
            <person name="Rincon-Rosales R."/>
            <person name="Mora J."/>
            <person name="Martinez-Romero E."/>
        </authorList>
    </citation>
    <scope>NUCLEOTIDE SEQUENCE [LARGE SCALE GENOMIC DNA]</scope>
    <source>
        <strain evidence="1">FNIIJ</strain>
    </source>
</reference>
<protein>
    <submittedName>
        <fullName evidence="1">Putative cytochrome cbb3 oxidase maturation protein CcoS</fullName>
    </submittedName>
</protein>
<dbReference type="InterPro" id="IPR004714">
    <property type="entry name" value="Cyt_oxidase_maturation_cbb3"/>
</dbReference>
<dbReference type="EMBL" id="CP006873">
    <property type="protein sequence ID" value="AID37321.1"/>
    <property type="molecule type" value="Genomic_DNA"/>
</dbReference>
<evidence type="ECO:0000313" key="1">
    <source>
        <dbReference type="EMBL" id="AID37321.1"/>
    </source>
</evidence>
<gene>
    <name evidence="1" type="primary">ccoS</name>
    <name evidence="1" type="ORF">FNIIJ_015</name>
</gene>
<dbReference type="STRING" id="1415657.FNIIJ_015"/>
<accession>A0A068DRU7</accession>